<dbReference type="SUPFAM" id="SSF54637">
    <property type="entry name" value="Thioesterase/thiol ester dehydrase-isomerase"/>
    <property type="match status" value="1"/>
</dbReference>
<dbReference type="CDD" id="cd03449">
    <property type="entry name" value="R_hydratase"/>
    <property type="match status" value="1"/>
</dbReference>
<comment type="caution">
    <text evidence="3">The sequence shown here is derived from an EMBL/GenBank/DDBJ whole genome shotgun (WGS) entry which is preliminary data.</text>
</comment>
<proteinExistence type="predicted"/>
<dbReference type="InterPro" id="IPR029069">
    <property type="entry name" value="HotDog_dom_sf"/>
</dbReference>
<evidence type="ECO:0000259" key="2">
    <source>
        <dbReference type="Pfam" id="PF01575"/>
    </source>
</evidence>
<sequence>MSKTLSVGMSTSKKLVVTAEDVKKFADLIHDHNPIHLDPEAAKKAGFPNCICHGMFAGSLFSGLMATEMPGPNTVYLSQNTRFIAPIIVGDEIEVHISLLKFRRDKGLMSLKTEVRKQDPVKGEVVCATGTAVCLNKNITFEGETPEWTANE</sequence>
<dbReference type="Proteomes" id="UP000015354">
    <property type="component" value="Unassembled WGS sequence"/>
</dbReference>
<dbReference type="PANTHER" id="PTHR43437">
    <property type="entry name" value="HYDROXYACYL-THIOESTER DEHYDRATASE TYPE 2, MITOCHONDRIAL-RELATED"/>
    <property type="match status" value="1"/>
</dbReference>
<reference evidence="3 4" key="1">
    <citation type="journal article" date="2013" name="PLoS ONE">
        <title>Predicting the Proteins of Angomonas deanei, Strigomonas culicis and Their Respective Endosymbionts Reveals New Aspects of the Trypanosomatidae Family.</title>
        <authorList>
            <person name="Motta M.C."/>
            <person name="Martins A.C."/>
            <person name="de Souza S.S."/>
            <person name="Catta-Preta C.M."/>
            <person name="Silva R."/>
            <person name="Klein C.C."/>
            <person name="de Almeida L.G."/>
            <person name="de Lima Cunha O."/>
            <person name="Ciapina L.P."/>
            <person name="Brocchi M."/>
            <person name="Colabardini A.C."/>
            <person name="de Araujo Lima B."/>
            <person name="Machado C.R."/>
            <person name="de Almeida Soares C.M."/>
            <person name="Probst C.M."/>
            <person name="de Menezes C.B."/>
            <person name="Thompson C.E."/>
            <person name="Bartholomeu D.C."/>
            <person name="Gradia D.F."/>
            <person name="Pavoni D.P."/>
            <person name="Grisard E.C."/>
            <person name="Fantinatti-Garboggini F."/>
            <person name="Marchini F.K."/>
            <person name="Rodrigues-Luiz G.F."/>
            <person name="Wagner G."/>
            <person name="Goldman G.H."/>
            <person name="Fietto J.L."/>
            <person name="Elias M.C."/>
            <person name="Goldman M.H."/>
            <person name="Sagot M.F."/>
            <person name="Pereira M."/>
            <person name="Stoco P.H."/>
            <person name="de Mendonca-Neto R.P."/>
            <person name="Teixeira S.M."/>
            <person name="Maciel T.E."/>
            <person name="de Oliveira Mendes T.A."/>
            <person name="Urmenyi T.P."/>
            <person name="de Souza W."/>
            <person name="Schenkman S."/>
            <person name="de Vasconcelos A.T."/>
        </authorList>
    </citation>
    <scope>NUCLEOTIDE SEQUENCE [LARGE SCALE GENOMIC DNA]</scope>
</reference>
<dbReference type="EMBL" id="ATMH01000755">
    <property type="protein sequence ID" value="EPY36100.1"/>
    <property type="molecule type" value="Genomic_DNA"/>
</dbReference>
<dbReference type="OrthoDB" id="3592703at2759"/>
<keyword evidence="4" id="KW-1185">Reference proteome</keyword>
<dbReference type="AlphaFoldDB" id="S9WJQ9"/>
<dbReference type="GO" id="GO:0005739">
    <property type="term" value="C:mitochondrion"/>
    <property type="evidence" value="ECO:0007669"/>
    <property type="project" value="TreeGrafter"/>
</dbReference>
<dbReference type="FunFam" id="3.10.129.10:FF:000042">
    <property type="entry name" value="MaoC domain protein dehydratase"/>
    <property type="match status" value="1"/>
</dbReference>
<evidence type="ECO:0000313" key="3">
    <source>
        <dbReference type="EMBL" id="EPY36100.1"/>
    </source>
</evidence>
<dbReference type="Pfam" id="PF01575">
    <property type="entry name" value="MaoC_dehydratas"/>
    <property type="match status" value="1"/>
</dbReference>
<keyword evidence="1" id="KW-0456">Lyase</keyword>
<protein>
    <submittedName>
        <fullName evidence="3">Maoc family dehydratase-like protein</fullName>
    </submittedName>
</protein>
<dbReference type="GO" id="GO:0019171">
    <property type="term" value="F:(3R)-hydroxyacyl-[acyl-carrier-protein] dehydratase activity"/>
    <property type="evidence" value="ECO:0007669"/>
    <property type="project" value="TreeGrafter"/>
</dbReference>
<dbReference type="InterPro" id="IPR002539">
    <property type="entry name" value="MaoC-like_dom"/>
</dbReference>
<evidence type="ECO:0000313" key="4">
    <source>
        <dbReference type="Proteomes" id="UP000015354"/>
    </source>
</evidence>
<organism evidence="3 4">
    <name type="scientific">Strigomonas culicis</name>
    <dbReference type="NCBI Taxonomy" id="28005"/>
    <lineage>
        <taxon>Eukaryota</taxon>
        <taxon>Discoba</taxon>
        <taxon>Euglenozoa</taxon>
        <taxon>Kinetoplastea</taxon>
        <taxon>Metakinetoplastina</taxon>
        <taxon>Trypanosomatida</taxon>
        <taxon>Trypanosomatidae</taxon>
        <taxon>Strigomonadinae</taxon>
        <taxon>Strigomonas</taxon>
    </lineage>
</organism>
<dbReference type="InterPro" id="IPR050965">
    <property type="entry name" value="UPF0336/Enoyl-CoA_hydratase"/>
</dbReference>
<gene>
    <name evidence="3" type="ORF">STCU_00755</name>
</gene>
<accession>S9WJQ9</accession>
<dbReference type="PANTHER" id="PTHR43437:SF3">
    <property type="entry name" value="HYDROXYACYL-THIOESTER DEHYDRATASE TYPE 2, MITOCHONDRIAL"/>
    <property type="match status" value="1"/>
</dbReference>
<name>S9WJQ9_9TRYP</name>
<dbReference type="GO" id="GO:0006633">
    <property type="term" value="P:fatty acid biosynthetic process"/>
    <property type="evidence" value="ECO:0007669"/>
    <property type="project" value="TreeGrafter"/>
</dbReference>
<feature type="domain" description="MaoC-like" evidence="2">
    <location>
        <begin position="10"/>
        <end position="101"/>
    </location>
</feature>
<dbReference type="Gene3D" id="3.10.129.10">
    <property type="entry name" value="Hotdog Thioesterase"/>
    <property type="match status" value="1"/>
</dbReference>
<evidence type="ECO:0000256" key="1">
    <source>
        <dbReference type="ARBA" id="ARBA00023239"/>
    </source>
</evidence>